<feature type="region of interest" description="Disordered" evidence="1">
    <location>
        <begin position="1"/>
        <end position="26"/>
    </location>
</feature>
<evidence type="ECO:0000313" key="2">
    <source>
        <dbReference type="EMBL" id="GJD87780.1"/>
    </source>
</evidence>
<reference evidence="2" key="1">
    <citation type="journal article" date="2016" name="Front. Microbiol.">
        <title>Genome Sequence of the Piezophilic, Mesophilic Sulfate-Reducing Bacterium Desulfovibrio indicus J2T.</title>
        <authorList>
            <person name="Cao J."/>
            <person name="Maignien L."/>
            <person name="Shao Z."/>
            <person name="Alain K."/>
            <person name="Jebbar M."/>
        </authorList>
    </citation>
    <scope>NUCLEOTIDE SEQUENCE</scope>
    <source>
        <strain evidence="2">DSM 16372</strain>
    </source>
</reference>
<accession>A0AAV4ZIZ1</accession>
<keyword evidence="3" id="KW-1185">Reference proteome</keyword>
<evidence type="ECO:0000313" key="3">
    <source>
        <dbReference type="Proteomes" id="UP001055247"/>
    </source>
</evidence>
<dbReference type="RefSeq" id="WP_238229773.1">
    <property type="nucleotide sequence ID" value="NZ_BPQO01000004.1"/>
</dbReference>
<name>A0AAV4ZIZ1_9HYPH</name>
<evidence type="ECO:0000256" key="1">
    <source>
        <dbReference type="SAM" id="MobiDB-lite"/>
    </source>
</evidence>
<gene>
    <name evidence="2" type="ORF">BHAOGJBA_1285</name>
</gene>
<reference evidence="2" key="2">
    <citation type="submission" date="2021-08" db="EMBL/GenBank/DDBJ databases">
        <authorList>
            <person name="Tani A."/>
            <person name="Ola A."/>
            <person name="Ogura Y."/>
            <person name="Katsura K."/>
            <person name="Hayashi T."/>
        </authorList>
    </citation>
    <scope>NUCLEOTIDE SEQUENCE</scope>
    <source>
        <strain evidence="2">DSM 16372</strain>
    </source>
</reference>
<proteinExistence type="predicted"/>
<organism evidence="2 3">
    <name type="scientific">Methylobacterium hispanicum</name>
    <dbReference type="NCBI Taxonomy" id="270350"/>
    <lineage>
        <taxon>Bacteria</taxon>
        <taxon>Pseudomonadati</taxon>
        <taxon>Pseudomonadota</taxon>
        <taxon>Alphaproteobacteria</taxon>
        <taxon>Hyphomicrobiales</taxon>
        <taxon>Methylobacteriaceae</taxon>
        <taxon>Methylobacterium</taxon>
    </lineage>
</organism>
<sequence length="125" mass="14486">MTSANQWSRRADPTVGEEAFPRPPRRRSFQAPLIELLRPFGYWPQPLSLEQAFELLRWMVATGASKPEYTSQLRWGRAGVTELLSSSSGLSYDRVEPITSIEDLRRRFHMAILARPQSRGQELWR</sequence>
<dbReference type="Proteomes" id="UP001055247">
    <property type="component" value="Unassembled WGS sequence"/>
</dbReference>
<comment type="caution">
    <text evidence="2">The sequence shown here is derived from an EMBL/GenBank/DDBJ whole genome shotgun (WGS) entry which is preliminary data.</text>
</comment>
<dbReference type="AlphaFoldDB" id="A0AAV4ZIZ1"/>
<protein>
    <submittedName>
        <fullName evidence="2">Uncharacterized protein</fullName>
    </submittedName>
</protein>
<dbReference type="EMBL" id="BPQO01000004">
    <property type="protein sequence ID" value="GJD87780.1"/>
    <property type="molecule type" value="Genomic_DNA"/>
</dbReference>